<gene>
    <name evidence="1" type="ORF">WNY59_00405</name>
</gene>
<organism evidence="1 2">
    <name type="scientific">Ahrensia kielensis</name>
    <dbReference type="NCBI Taxonomy" id="76980"/>
    <lineage>
        <taxon>Bacteria</taxon>
        <taxon>Pseudomonadati</taxon>
        <taxon>Pseudomonadota</taxon>
        <taxon>Alphaproteobacteria</taxon>
        <taxon>Hyphomicrobiales</taxon>
        <taxon>Ahrensiaceae</taxon>
        <taxon>Ahrensia</taxon>
    </lineage>
</organism>
<name>A0ABU9T1N3_9HYPH</name>
<dbReference type="RefSeq" id="WP_342845961.1">
    <property type="nucleotide sequence ID" value="NZ_JBBMQO010000001.1"/>
</dbReference>
<evidence type="ECO:0000313" key="2">
    <source>
        <dbReference type="Proteomes" id="UP001477870"/>
    </source>
</evidence>
<protein>
    <submittedName>
        <fullName evidence="1">Uncharacterized protein</fullName>
    </submittedName>
</protein>
<accession>A0ABU9T1N3</accession>
<sequence length="208" mass="23082">MKSQPRSRHELEQALQDQMSALSASCNGYDGGDLWEGPRIATTIYNLVNDGRSKKIVSVLTQLGLRNKISFVSYASPQISGNVLSWHPLCAINMNASTATYVPYLGDAPTKPTKIKFNKWWEEAVFENRSGQTLSRMNLVFALRSKDGGSHYDAELPISPYLELKETGGGWMYSENGSVQSGKPIRNAHLATIRQIAYELQLTLSVIL</sequence>
<reference evidence="1 2" key="1">
    <citation type="submission" date="2024-03" db="EMBL/GenBank/DDBJ databases">
        <title>Community enrichment and isolation of bacterial strains for fucoidan degradation.</title>
        <authorList>
            <person name="Sichert A."/>
        </authorList>
    </citation>
    <scope>NUCLEOTIDE SEQUENCE [LARGE SCALE GENOMIC DNA]</scope>
    <source>
        <strain evidence="1 2">AS62</strain>
    </source>
</reference>
<keyword evidence="2" id="KW-1185">Reference proteome</keyword>
<comment type="caution">
    <text evidence="1">The sequence shown here is derived from an EMBL/GenBank/DDBJ whole genome shotgun (WGS) entry which is preliminary data.</text>
</comment>
<evidence type="ECO:0000313" key="1">
    <source>
        <dbReference type="EMBL" id="MEM5500040.1"/>
    </source>
</evidence>
<dbReference type="Proteomes" id="UP001477870">
    <property type="component" value="Unassembled WGS sequence"/>
</dbReference>
<dbReference type="EMBL" id="JBBMQO010000001">
    <property type="protein sequence ID" value="MEM5500040.1"/>
    <property type="molecule type" value="Genomic_DNA"/>
</dbReference>
<proteinExistence type="predicted"/>